<dbReference type="Pfam" id="PF06964">
    <property type="entry name" value="Alpha-L-AF_C"/>
    <property type="match status" value="1"/>
</dbReference>
<name>A0AAE3DN24_9FIRM</name>
<dbReference type="Pfam" id="PF22848">
    <property type="entry name" value="ASD1_dom"/>
    <property type="match status" value="1"/>
</dbReference>
<proteinExistence type="inferred from homology"/>
<dbReference type="Proteomes" id="UP001199355">
    <property type="component" value="Unassembled WGS sequence"/>
</dbReference>
<dbReference type="GO" id="GO:0046556">
    <property type="term" value="F:alpha-L-arabinofuranosidase activity"/>
    <property type="evidence" value="ECO:0007669"/>
    <property type="project" value="UniProtKB-EC"/>
</dbReference>
<comment type="similarity">
    <text evidence="2">Belongs to the glycosyl hydrolase 51 family.</text>
</comment>
<dbReference type="PANTHER" id="PTHR31776:SF0">
    <property type="entry name" value="ALPHA-L-ARABINOFURANOSIDASE 1"/>
    <property type="match status" value="1"/>
</dbReference>
<evidence type="ECO:0000256" key="4">
    <source>
        <dbReference type="ARBA" id="ARBA00022729"/>
    </source>
</evidence>
<evidence type="ECO:0000256" key="5">
    <source>
        <dbReference type="ARBA" id="ARBA00022801"/>
    </source>
</evidence>
<keyword evidence="9" id="KW-1185">Reference proteome</keyword>
<dbReference type="AlphaFoldDB" id="A0AAE3DN24"/>
<dbReference type="Gene3D" id="2.60.120.260">
    <property type="entry name" value="Galactose-binding domain-like"/>
    <property type="match status" value="1"/>
</dbReference>
<evidence type="ECO:0000256" key="3">
    <source>
        <dbReference type="ARBA" id="ARBA00012670"/>
    </source>
</evidence>
<dbReference type="GO" id="GO:0046373">
    <property type="term" value="P:L-arabinose metabolic process"/>
    <property type="evidence" value="ECO:0007669"/>
    <property type="project" value="InterPro"/>
</dbReference>
<dbReference type="RefSeq" id="WP_308727887.1">
    <property type="nucleotide sequence ID" value="NZ_JAJEQF010000007.1"/>
</dbReference>
<dbReference type="EMBL" id="JAJEQF010000007">
    <property type="protein sequence ID" value="MCC2166968.1"/>
    <property type="molecule type" value="Genomic_DNA"/>
</dbReference>
<dbReference type="Pfam" id="PF02018">
    <property type="entry name" value="CBM_4_9"/>
    <property type="match status" value="1"/>
</dbReference>
<evidence type="ECO:0000259" key="7">
    <source>
        <dbReference type="SMART" id="SM00813"/>
    </source>
</evidence>
<dbReference type="InterPro" id="IPR003305">
    <property type="entry name" value="CenC_carb-bd"/>
</dbReference>
<evidence type="ECO:0000256" key="6">
    <source>
        <dbReference type="ARBA" id="ARBA00023180"/>
    </source>
</evidence>
<dbReference type="InterPro" id="IPR051563">
    <property type="entry name" value="Glycosyl_Hydrolase_51"/>
</dbReference>
<keyword evidence="6" id="KW-0325">Glycoprotein</keyword>
<keyword evidence="4" id="KW-0732">Signal</keyword>
<comment type="catalytic activity">
    <reaction evidence="1">
        <text>Hydrolysis of terminal non-reducing alpha-L-arabinofuranoside residues in alpha-L-arabinosides.</text>
        <dbReference type="EC" id="3.2.1.55"/>
    </reaction>
</comment>
<sequence>MKLQISNCKKAAVQDGMIGLFFEDINYAADGGLYAEMIENRSFSFVDCYGDVGDYYTKPAWGYGWNATKECGEGRMEYVTGSPISRVNPWYLRFTAQDAGQGFWNKAYDGIYLENGKTYTVRFYARAAQYPEGNITVQVTKDGRICAQAEVSCIHAPEKTWQKWNLYEAVLEAGETIRNGRFTISLTKPGTVEFDLISMMPDDAVAGVFRKDLFDLLKGLHPGFLRFPGGCIIEGNTLENRYRWKESVGDIKDRRTNFNRWAVHLTSEENGWHTQYSHYNQTLGIGFYEYFLLCELIGAKPLPVLNVGLACQFQSYELVEMDEPEFQEFLQDAVDLIEFANGPADSTWGSVRAKMGHPEPFGLTMVGIGNEQWQTEKIDFFGRYQAFEKAIHAKYPEIKLIGSAGPDITSERYDKAWEFYKKEVPARDNFCYAVDEHYYVKPDWFYAHTDFYDEYPRDVKVFSGEYASHPISGMNLPQANTLGGALAEAAFLTGVERNADVVVLASYAPLFARVGYAQWSPDMIWFDETKAYGTPSYFVQKLYGENMGTVTLAMDGQEKELRKEQVYANVSLDERTGDLILKVVNHNDCEKTIELDLGSFRAAGTAKNVILTGEGEDAYNCIEHPDSVKLSECESNAADGIVLPANSFVVTRIPTVR</sequence>
<dbReference type="PANTHER" id="PTHR31776">
    <property type="entry name" value="ALPHA-L-ARABINOFURANOSIDASE 1"/>
    <property type="match status" value="1"/>
</dbReference>
<evidence type="ECO:0000256" key="2">
    <source>
        <dbReference type="ARBA" id="ARBA00007186"/>
    </source>
</evidence>
<keyword evidence="5" id="KW-0378">Hydrolase</keyword>
<dbReference type="InterPro" id="IPR055235">
    <property type="entry name" value="ASD1_cat"/>
</dbReference>
<organism evidence="8 9">
    <name type="scientific">Gallintestinimicrobium propionicum</name>
    <dbReference type="NCBI Taxonomy" id="2981770"/>
    <lineage>
        <taxon>Bacteria</taxon>
        <taxon>Bacillati</taxon>
        <taxon>Bacillota</taxon>
        <taxon>Clostridia</taxon>
        <taxon>Lachnospirales</taxon>
        <taxon>Lachnospiraceae</taxon>
        <taxon>Gallintestinimicrobium</taxon>
    </lineage>
</organism>
<dbReference type="InterPro" id="IPR008979">
    <property type="entry name" value="Galactose-bd-like_sf"/>
</dbReference>
<dbReference type="InterPro" id="IPR010720">
    <property type="entry name" value="Alpha-L-AF_C"/>
</dbReference>
<evidence type="ECO:0000313" key="9">
    <source>
        <dbReference type="Proteomes" id="UP001199355"/>
    </source>
</evidence>
<dbReference type="EC" id="3.2.1.55" evidence="3"/>
<dbReference type="SUPFAM" id="SSF51011">
    <property type="entry name" value="Glycosyl hydrolase domain"/>
    <property type="match status" value="1"/>
</dbReference>
<accession>A0AAE3DN24</accession>
<evidence type="ECO:0000256" key="1">
    <source>
        <dbReference type="ARBA" id="ARBA00001462"/>
    </source>
</evidence>
<dbReference type="Gene3D" id="3.20.20.80">
    <property type="entry name" value="Glycosidases"/>
    <property type="match status" value="1"/>
</dbReference>
<dbReference type="SMART" id="SM00813">
    <property type="entry name" value="Alpha-L-AF_C"/>
    <property type="match status" value="1"/>
</dbReference>
<feature type="domain" description="Alpha-L-arabinofuranosidase C-terminal" evidence="7">
    <location>
        <begin position="464"/>
        <end position="647"/>
    </location>
</feature>
<gene>
    <name evidence="8" type="ORF">LKD45_04540</name>
</gene>
<reference evidence="8 9" key="1">
    <citation type="submission" date="2021-10" db="EMBL/GenBank/DDBJ databases">
        <title>Anaerobic single-cell dispensing facilitates the cultivation of human gut bacteria.</title>
        <authorList>
            <person name="Afrizal A."/>
        </authorList>
    </citation>
    <scope>NUCLEOTIDE SEQUENCE [LARGE SCALE GENOMIC DNA]</scope>
    <source>
        <strain evidence="8 9">CLA-AA-H244</strain>
    </source>
</reference>
<dbReference type="SUPFAM" id="SSF51445">
    <property type="entry name" value="(Trans)glycosidases"/>
    <property type="match status" value="1"/>
</dbReference>
<evidence type="ECO:0000313" key="8">
    <source>
        <dbReference type="EMBL" id="MCC2166968.1"/>
    </source>
</evidence>
<dbReference type="InterPro" id="IPR017853">
    <property type="entry name" value="GH"/>
</dbReference>
<dbReference type="Gene3D" id="2.60.40.1180">
    <property type="entry name" value="Golgi alpha-mannosidase II"/>
    <property type="match status" value="1"/>
</dbReference>
<dbReference type="SUPFAM" id="SSF49785">
    <property type="entry name" value="Galactose-binding domain-like"/>
    <property type="match status" value="1"/>
</dbReference>
<comment type="caution">
    <text evidence="8">The sequence shown here is derived from an EMBL/GenBank/DDBJ whole genome shotgun (WGS) entry which is preliminary data.</text>
</comment>
<protein>
    <recommendedName>
        <fullName evidence="3">non-reducing end alpha-L-arabinofuranosidase</fullName>
        <ecNumber evidence="3">3.2.1.55</ecNumber>
    </recommendedName>
</protein>
<dbReference type="InterPro" id="IPR013780">
    <property type="entry name" value="Glyco_hydro_b"/>
</dbReference>